<evidence type="ECO:0000313" key="2">
    <source>
        <dbReference type="Proteomes" id="UP000004079"/>
    </source>
</evidence>
<accession>D1QVS4</accession>
<dbReference type="HOGENOM" id="CLU_2303425_0_0_10"/>
<evidence type="ECO:0000313" key="1">
    <source>
        <dbReference type="EMBL" id="EFB30537.1"/>
    </source>
</evidence>
<organism evidence="1 2">
    <name type="scientific">Segatella oris F0302</name>
    <dbReference type="NCBI Taxonomy" id="649760"/>
    <lineage>
        <taxon>Bacteria</taxon>
        <taxon>Pseudomonadati</taxon>
        <taxon>Bacteroidota</taxon>
        <taxon>Bacteroidia</taxon>
        <taxon>Bacteroidales</taxon>
        <taxon>Prevotellaceae</taxon>
        <taxon>Segatella</taxon>
    </lineage>
</organism>
<dbReference type="AlphaFoldDB" id="D1QVS4"/>
<dbReference type="EMBL" id="ACUZ02000058">
    <property type="protein sequence ID" value="EFB30537.1"/>
    <property type="molecule type" value="Genomic_DNA"/>
</dbReference>
<proteinExistence type="predicted"/>
<gene>
    <name evidence="1" type="ORF">HMPREF0971_03114</name>
</gene>
<name>D1QVS4_9BACT</name>
<dbReference type="Proteomes" id="UP000004079">
    <property type="component" value="Unassembled WGS sequence"/>
</dbReference>
<dbReference type="STRING" id="649760.HMPREF0971_03114"/>
<protein>
    <submittedName>
        <fullName evidence="1">Uncharacterized protein</fullName>
    </submittedName>
</protein>
<sequence>MLRHCCNRRIAHWHVSNDTIFPAKIANKIELHAAETRFFHRLFNVALKVKIFHYPFAFASKNDYLCRREDRNVVFPFLLFLPRRHPICVKSVCNMRQIAR</sequence>
<comment type="caution">
    <text evidence="1">The sequence shown here is derived from an EMBL/GenBank/DDBJ whole genome shotgun (WGS) entry which is preliminary data.</text>
</comment>
<reference evidence="1 2" key="1">
    <citation type="submission" date="2009-11" db="EMBL/GenBank/DDBJ databases">
        <authorList>
            <person name="Weinstock G."/>
            <person name="Sodergren E."/>
            <person name="Clifton S."/>
            <person name="Fulton L."/>
            <person name="Fulton B."/>
            <person name="Courtney L."/>
            <person name="Fronick C."/>
            <person name="Harrison M."/>
            <person name="Strong C."/>
            <person name="Farmer C."/>
            <person name="Delahaunty K."/>
            <person name="Markovic C."/>
            <person name="Hall O."/>
            <person name="Minx P."/>
            <person name="Tomlinson C."/>
            <person name="Mitreva M."/>
            <person name="Nelson J."/>
            <person name="Hou S."/>
            <person name="Wollam A."/>
            <person name="Pepin K.H."/>
            <person name="Johnson M."/>
            <person name="Bhonagiri V."/>
            <person name="Nash W.E."/>
            <person name="Warren W."/>
            <person name="Chinwalla A."/>
            <person name="Mardis E.R."/>
            <person name="Wilson R.K."/>
        </authorList>
    </citation>
    <scope>NUCLEOTIDE SEQUENCE [LARGE SCALE GENOMIC DNA]</scope>
    <source>
        <strain evidence="1 2">F0302</strain>
    </source>
</reference>